<gene>
    <name evidence="2" type="ORF">COI69_27445</name>
</gene>
<evidence type="ECO:0000256" key="1">
    <source>
        <dbReference type="SAM" id="Phobius"/>
    </source>
</evidence>
<dbReference type="EMBL" id="NUUR01000108">
    <property type="protein sequence ID" value="PHG75886.1"/>
    <property type="molecule type" value="Genomic_DNA"/>
</dbReference>
<keyword evidence="1" id="KW-1133">Transmembrane helix</keyword>
<name>A0A9X5GYH5_BACCE</name>
<sequence length="54" mass="6107">MEDTTSLAILAILIACGSWLFYITYEPIKQWAWSDVKQSKKTHGSGSFSKNKLL</sequence>
<dbReference type="AlphaFoldDB" id="A0A9X5GYH5"/>
<dbReference type="RefSeq" id="WP_000390287.1">
    <property type="nucleotide sequence ID" value="NZ_AZNI01000005.1"/>
</dbReference>
<protein>
    <recommendedName>
        <fullName evidence="4">Phage protein</fullName>
    </recommendedName>
</protein>
<organism evidence="2 3">
    <name type="scientific">Bacillus cereus</name>
    <dbReference type="NCBI Taxonomy" id="1396"/>
    <lineage>
        <taxon>Bacteria</taxon>
        <taxon>Bacillati</taxon>
        <taxon>Bacillota</taxon>
        <taxon>Bacilli</taxon>
        <taxon>Bacillales</taxon>
        <taxon>Bacillaceae</taxon>
        <taxon>Bacillus</taxon>
        <taxon>Bacillus cereus group</taxon>
    </lineage>
</organism>
<evidence type="ECO:0008006" key="4">
    <source>
        <dbReference type="Google" id="ProtNLM"/>
    </source>
</evidence>
<accession>A0A9X5GYH5</accession>
<comment type="caution">
    <text evidence="2">The sequence shown here is derived from an EMBL/GenBank/DDBJ whole genome shotgun (WGS) entry which is preliminary data.</text>
</comment>
<keyword evidence="1" id="KW-0812">Transmembrane</keyword>
<proteinExistence type="predicted"/>
<evidence type="ECO:0000313" key="3">
    <source>
        <dbReference type="Proteomes" id="UP000225135"/>
    </source>
</evidence>
<dbReference type="Proteomes" id="UP000225135">
    <property type="component" value="Unassembled WGS sequence"/>
</dbReference>
<feature type="transmembrane region" description="Helical" evidence="1">
    <location>
        <begin position="6"/>
        <end position="25"/>
    </location>
</feature>
<keyword evidence="1" id="KW-0472">Membrane</keyword>
<reference evidence="2 3" key="1">
    <citation type="submission" date="2017-09" db="EMBL/GenBank/DDBJ databases">
        <title>Large-scale bioinformatics analysis of Bacillus genomes uncovers conserved roles of natural products in bacterial physiology.</title>
        <authorList>
            <consortium name="Agbiome Team Llc"/>
            <person name="Bleich R.M."/>
            <person name="Grubbs K.J."/>
            <person name="Santa Maria K.C."/>
            <person name="Allen S.E."/>
            <person name="Farag S."/>
            <person name="Shank E.A."/>
            <person name="Bowers A."/>
        </authorList>
    </citation>
    <scope>NUCLEOTIDE SEQUENCE [LARGE SCALE GENOMIC DNA]</scope>
    <source>
        <strain evidence="2 3">AFS029792</strain>
    </source>
</reference>
<evidence type="ECO:0000313" key="2">
    <source>
        <dbReference type="EMBL" id="PHG75886.1"/>
    </source>
</evidence>